<evidence type="ECO:0000256" key="5">
    <source>
        <dbReference type="ARBA" id="ARBA00023239"/>
    </source>
</evidence>
<sequence>MFGRSDFIDLRSDTVTRPTARMYERMQDAPLGDDGLEGDPSAVRLEAAVADLLGKEAGLFVPSCTMANMLAILTLTQRFEQVALEQDSHIYTMECGATFLGGALFRPVSGSRGQMDLDHLADTVAYGKRRHIPTRLICLETSHNNSGGTVLPLEHIDQVATFARRVGASMHLDGARIFNACAFLNVAPSTIAAPFDTASICLSKGLSAPAGALLVGTTKTIHKARQLRKFLGGTQRQIGILAAAGLEAITTMRGRLHEDHQHAKLLSQLIKASCPNLQVSDPETNIVQLDCSATGKSSDHWVDALDRAGVKVRAIGSHRIRCVTHRHIDAHAIRQAAEAFRMIG</sequence>
<evidence type="ECO:0000256" key="4">
    <source>
        <dbReference type="ARBA" id="ARBA00022898"/>
    </source>
</evidence>
<proteinExistence type="inferred from homology"/>
<evidence type="ECO:0000259" key="7">
    <source>
        <dbReference type="Pfam" id="PF01212"/>
    </source>
</evidence>
<comment type="cofactor">
    <cofactor evidence="1">
        <name>pyridoxal 5'-phosphate</name>
        <dbReference type="ChEBI" id="CHEBI:597326"/>
    </cofactor>
</comment>
<dbReference type="PANTHER" id="PTHR48097">
    <property type="entry name" value="L-THREONINE ALDOLASE-RELATED"/>
    <property type="match status" value="1"/>
</dbReference>
<comment type="caution">
    <text evidence="8">The sequence shown here is derived from an EMBL/GenBank/DDBJ whole genome shotgun (WGS) entry which is preliminary data.</text>
</comment>
<dbReference type="InterPro" id="IPR015422">
    <property type="entry name" value="PyrdxlP-dep_Trfase_small"/>
</dbReference>
<dbReference type="NCBIfam" id="NF041359">
    <property type="entry name" value="GntG_guanitoxin"/>
    <property type="match status" value="1"/>
</dbReference>
<evidence type="ECO:0000256" key="3">
    <source>
        <dbReference type="ARBA" id="ARBA00011881"/>
    </source>
</evidence>
<dbReference type="OrthoDB" id="9774495at2"/>
<dbReference type="PIRSF" id="PIRSF017617">
    <property type="entry name" value="Thr_aldolase"/>
    <property type="match status" value="1"/>
</dbReference>
<dbReference type="Pfam" id="PF01212">
    <property type="entry name" value="Beta_elim_lyase"/>
    <property type="match status" value="1"/>
</dbReference>
<dbReference type="SUPFAM" id="SSF53383">
    <property type="entry name" value="PLP-dependent transferases"/>
    <property type="match status" value="1"/>
</dbReference>
<accession>A0A225MZB4</accession>
<dbReference type="GO" id="GO:0006545">
    <property type="term" value="P:glycine biosynthetic process"/>
    <property type="evidence" value="ECO:0007669"/>
    <property type="project" value="TreeGrafter"/>
</dbReference>
<organism evidence="8 9">
    <name type="scientific">Candidimonas nitroreducens</name>
    <dbReference type="NCBI Taxonomy" id="683354"/>
    <lineage>
        <taxon>Bacteria</taxon>
        <taxon>Pseudomonadati</taxon>
        <taxon>Pseudomonadota</taxon>
        <taxon>Betaproteobacteria</taxon>
        <taxon>Burkholderiales</taxon>
        <taxon>Alcaligenaceae</taxon>
        <taxon>Candidimonas</taxon>
    </lineage>
</organism>
<feature type="domain" description="Aromatic amino acid beta-eliminating lyase/threonine aldolase" evidence="7">
    <location>
        <begin position="9"/>
        <end position="288"/>
    </location>
</feature>
<gene>
    <name evidence="8" type="ORF">CEY11_02725</name>
</gene>
<dbReference type="PANTHER" id="PTHR48097:SF9">
    <property type="entry name" value="L-THREONINE ALDOLASE"/>
    <property type="match status" value="1"/>
</dbReference>
<dbReference type="Gene3D" id="3.90.1150.10">
    <property type="entry name" value="Aspartate Aminotransferase, domain 1"/>
    <property type="match status" value="1"/>
</dbReference>
<comment type="similarity">
    <text evidence="2">Belongs to the threonine aldolase family.</text>
</comment>
<dbReference type="InterPro" id="IPR015421">
    <property type="entry name" value="PyrdxlP-dep_Trfase_major"/>
</dbReference>
<evidence type="ECO:0000256" key="6">
    <source>
        <dbReference type="PIRSR" id="PIRSR017617-1"/>
    </source>
</evidence>
<evidence type="ECO:0000256" key="2">
    <source>
        <dbReference type="ARBA" id="ARBA00006966"/>
    </source>
</evidence>
<evidence type="ECO:0000313" key="8">
    <source>
        <dbReference type="EMBL" id="OWT65873.1"/>
    </source>
</evidence>
<evidence type="ECO:0000256" key="1">
    <source>
        <dbReference type="ARBA" id="ARBA00001933"/>
    </source>
</evidence>
<protein>
    <submittedName>
        <fullName evidence="8">Threonine aldolase</fullName>
    </submittedName>
</protein>
<dbReference type="InterPro" id="IPR023603">
    <property type="entry name" value="Low_specificity_L-TA-like"/>
</dbReference>
<dbReference type="EMBL" id="NJIH01000002">
    <property type="protein sequence ID" value="OWT65873.1"/>
    <property type="molecule type" value="Genomic_DNA"/>
</dbReference>
<keyword evidence="4" id="KW-0663">Pyridoxal phosphate</keyword>
<name>A0A225MZB4_9BURK</name>
<comment type="subunit">
    <text evidence="3">Homotetramer.</text>
</comment>
<dbReference type="GO" id="GO:0005829">
    <property type="term" value="C:cytosol"/>
    <property type="evidence" value="ECO:0007669"/>
    <property type="project" value="TreeGrafter"/>
</dbReference>
<keyword evidence="5" id="KW-0456">Lyase</keyword>
<reference evidence="9" key="1">
    <citation type="submission" date="2017-06" db="EMBL/GenBank/DDBJ databases">
        <title>Herbaspirillum phytohormonus sp. nov., isolated from the root nodule of Robinia pseudoacacia in lead-zinc mine.</title>
        <authorList>
            <person name="Fan M."/>
            <person name="Lin Y."/>
        </authorList>
    </citation>
    <scope>NUCLEOTIDE SEQUENCE [LARGE SCALE GENOMIC DNA]</scope>
    <source>
        <strain evidence="9">SC-089</strain>
    </source>
</reference>
<dbReference type="InterPro" id="IPR015424">
    <property type="entry name" value="PyrdxlP-dep_Trfase"/>
</dbReference>
<evidence type="ECO:0000313" key="9">
    <source>
        <dbReference type="Proteomes" id="UP000214603"/>
    </source>
</evidence>
<dbReference type="Proteomes" id="UP000214603">
    <property type="component" value="Unassembled WGS sequence"/>
</dbReference>
<dbReference type="FunFam" id="3.40.640.10:FF:000030">
    <property type="entry name" value="Low-specificity L-threonine aldolase"/>
    <property type="match status" value="1"/>
</dbReference>
<dbReference type="AlphaFoldDB" id="A0A225MZB4"/>
<keyword evidence="9" id="KW-1185">Reference proteome</keyword>
<dbReference type="Gene3D" id="3.40.640.10">
    <property type="entry name" value="Type I PLP-dependent aspartate aminotransferase-like (Major domain)"/>
    <property type="match status" value="1"/>
</dbReference>
<feature type="modified residue" description="N6-(pyridoxal phosphate)lysine" evidence="6">
    <location>
        <position position="204"/>
    </location>
</feature>
<dbReference type="GO" id="GO:0008732">
    <property type="term" value="F:L-allo-threonine aldolase activity"/>
    <property type="evidence" value="ECO:0007669"/>
    <property type="project" value="TreeGrafter"/>
</dbReference>
<dbReference type="GO" id="GO:0006567">
    <property type="term" value="P:L-threonine catabolic process"/>
    <property type="evidence" value="ECO:0007669"/>
    <property type="project" value="TreeGrafter"/>
</dbReference>
<dbReference type="InterPro" id="IPR001597">
    <property type="entry name" value="ArAA_b-elim_lyase/Thr_aldolase"/>
</dbReference>